<evidence type="ECO:0000256" key="6">
    <source>
        <dbReference type="RuleBase" id="RU003983"/>
    </source>
</evidence>
<evidence type="ECO:0000256" key="4">
    <source>
        <dbReference type="ARBA" id="ARBA00022833"/>
    </source>
</evidence>
<keyword evidence="8" id="KW-1133">Transmembrane helix</keyword>
<dbReference type="EMBL" id="JBHMQV010000009">
    <property type="protein sequence ID" value="MFC0846744.1"/>
    <property type="molecule type" value="Genomic_DNA"/>
</dbReference>
<evidence type="ECO:0000256" key="3">
    <source>
        <dbReference type="ARBA" id="ARBA00022801"/>
    </source>
</evidence>
<dbReference type="InterPro" id="IPR051156">
    <property type="entry name" value="Mito/Outer_Membr_Metalloprot"/>
</dbReference>
<keyword evidence="4 6" id="KW-0862">Zinc</keyword>
<gene>
    <name evidence="10" type="ORF">ACFH04_23935</name>
</gene>
<dbReference type="PANTHER" id="PTHR22726:SF1">
    <property type="entry name" value="METALLOENDOPEPTIDASE OMA1, MITOCHONDRIAL"/>
    <property type="match status" value="1"/>
</dbReference>
<keyword evidence="5 6" id="KW-0482">Metalloprotease</keyword>
<feature type="transmembrane region" description="Helical" evidence="8">
    <location>
        <begin position="61"/>
        <end position="82"/>
    </location>
</feature>
<dbReference type="Gene3D" id="3.30.2010.10">
    <property type="entry name" value="Metalloproteases ('zincins'), catalytic domain"/>
    <property type="match status" value="1"/>
</dbReference>
<dbReference type="GO" id="GO:0008237">
    <property type="term" value="F:metallopeptidase activity"/>
    <property type="evidence" value="ECO:0007669"/>
    <property type="project" value="UniProtKB-KW"/>
</dbReference>
<evidence type="ECO:0000313" key="11">
    <source>
        <dbReference type="Proteomes" id="UP001589887"/>
    </source>
</evidence>
<feature type="region of interest" description="Disordered" evidence="7">
    <location>
        <begin position="1"/>
        <end position="36"/>
    </location>
</feature>
<feature type="transmembrane region" description="Helical" evidence="8">
    <location>
        <begin position="88"/>
        <end position="105"/>
    </location>
</feature>
<comment type="similarity">
    <text evidence="6">Belongs to the peptidase M48 family.</text>
</comment>
<comment type="caution">
    <text evidence="10">The sequence shown here is derived from an EMBL/GenBank/DDBJ whole genome shotgun (WGS) entry which is preliminary data.</text>
</comment>
<keyword evidence="1 6" id="KW-0645">Protease</keyword>
<comment type="cofactor">
    <cofactor evidence="6">
        <name>Zn(2+)</name>
        <dbReference type="ChEBI" id="CHEBI:29105"/>
    </cofactor>
    <text evidence="6">Binds 1 zinc ion per subunit.</text>
</comment>
<feature type="domain" description="Peptidase M48" evidence="9">
    <location>
        <begin position="128"/>
        <end position="344"/>
    </location>
</feature>
<keyword evidence="8" id="KW-0472">Membrane</keyword>
<evidence type="ECO:0000256" key="2">
    <source>
        <dbReference type="ARBA" id="ARBA00022723"/>
    </source>
</evidence>
<name>A0ABV6TLU7_9ACTN</name>
<feature type="transmembrane region" description="Helical" evidence="8">
    <location>
        <begin position="223"/>
        <end position="251"/>
    </location>
</feature>
<dbReference type="InterPro" id="IPR001915">
    <property type="entry name" value="Peptidase_M48"/>
</dbReference>
<evidence type="ECO:0000256" key="1">
    <source>
        <dbReference type="ARBA" id="ARBA00022670"/>
    </source>
</evidence>
<proteinExistence type="inferred from homology"/>
<dbReference type="Proteomes" id="UP001589887">
    <property type="component" value="Unassembled WGS sequence"/>
</dbReference>
<reference evidence="10 11" key="1">
    <citation type="submission" date="2024-09" db="EMBL/GenBank/DDBJ databases">
        <authorList>
            <person name="Sun Q."/>
            <person name="Mori K."/>
        </authorList>
    </citation>
    <scope>NUCLEOTIDE SEQUENCE [LARGE SCALE GENOMIC DNA]</scope>
    <source>
        <strain evidence="10 11">JCM 4557</strain>
    </source>
</reference>
<dbReference type="RefSeq" id="WP_394321848.1">
    <property type="nucleotide sequence ID" value="NZ_JBHMQV010000009.1"/>
</dbReference>
<evidence type="ECO:0000256" key="7">
    <source>
        <dbReference type="SAM" id="MobiDB-lite"/>
    </source>
</evidence>
<keyword evidence="11" id="KW-1185">Reference proteome</keyword>
<feature type="compositionally biased region" description="Pro residues" evidence="7">
    <location>
        <begin position="1"/>
        <end position="17"/>
    </location>
</feature>
<evidence type="ECO:0000259" key="9">
    <source>
        <dbReference type="Pfam" id="PF01435"/>
    </source>
</evidence>
<sequence>MATSPEPQPPGTQPTPPGYSGTGPAQPPLAPDDLDYQNAPGNRIHLKAHQRGTDATALGKLALHVPGFLISLLVVVLAAWLLDEFVGLPYWIPTLVWVLSGALVFHRPTEDFFARYLLGLQRPMPVEMARLAPVWREVTARAGVDGRRYELWVENSQDLNAYAAAGHIVGVTRYALEQLPSAQLAAVLAHELGHHTGGHAWSSLLGYWYALPGRIAWRTIRTVVVFTVTFASYVSWLATTVLIAAIGAITVATVTEFYGLPLLLLALPYLMAAVGRRSELRADEYAAVHGFGPKLAEVLQAMHSMEQQTLLTTLPASSSHTRSGPLARLLCEHPDYPTRLLRLQPYLQPGR</sequence>
<evidence type="ECO:0000256" key="5">
    <source>
        <dbReference type="ARBA" id="ARBA00023049"/>
    </source>
</evidence>
<keyword evidence="2" id="KW-0479">Metal-binding</keyword>
<evidence type="ECO:0000313" key="10">
    <source>
        <dbReference type="EMBL" id="MFC0846744.1"/>
    </source>
</evidence>
<organism evidence="10 11">
    <name type="scientific">Streptomyces noboritoensis</name>
    <dbReference type="NCBI Taxonomy" id="67337"/>
    <lineage>
        <taxon>Bacteria</taxon>
        <taxon>Bacillati</taxon>
        <taxon>Actinomycetota</taxon>
        <taxon>Actinomycetes</taxon>
        <taxon>Kitasatosporales</taxon>
        <taxon>Streptomycetaceae</taxon>
        <taxon>Streptomyces</taxon>
    </lineage>
</organism>
<keyword evidence="8" id="KW-0812">Transmembrane</keyword>
<dbReference type="Pfam" id="PF01435">
    <property type="entry name" value="Peptidase_M48"/>
    <property type="match status" value="1"/>
</dbReference>
<evidence type="ECO:0000256" key="8">
    <source>
        <dbReference type="SAM" id="Phobius"/>
    </source>
</evidence>
<protein>
    <submittedName>
        <fullName evidence="10">M48 family metalloprotease</fullName>
        <ecNumber evidence="10">3.4.24.-</ecNumber>
    </submittedName>
</protein>
<accession>A0ABV6TLU7</accession>
<keyword evidence="3 6" id="KW-0378">Hydrolase</keyword>
<dbReference type="PANTHER" id="PTHR22726">
    <property type="entry name" value="METALLOENDOPEPTIDASE OMA1"/>
    <property type="match status" value="1"/>
</dbReference>
<feature type="transmembrane region" description="Helical" evidence="8">
    <location>
        <begin position="257"/>
        <end position="275"/>
    </location>
</feature>
<dbReference type="EC" id="3.4.24.-" evidence="10"/>